<evidence type="ECO:0000313" key="7">
    <source>
        <dbReference type="Proteomes" id="UP000739538"/>
    </source>
</evidence>
<dbReference type="GO" id="GO:0051075">
    <property type="term" value="F:S-adenosylmethionine:tRNA ribosyltransferase-isomerase activity"/>
    <property type="evidence" value="ECO:0007669"/>
    <property type="project" value="UniProtKB-EC"/>
</dbReference>
<reference evidence="6" key="2">
    <citation type="journal article" date="2021" name="Microbiome">
        <title>Successional dynamics and alternative stable states in a saline activated sludge microbial community over 9 years.</title>
        <authorList>
            <person name="Wang Y."/>
            <person name="Ye J."/>
            <person name="Ju F."/>
            <person name="Liu L."/>
            <person name="Boyd J.A."/>
            <person name="Deng Y."/>
            <person name="Parks D.H."/>
            <person name="Jiang X."/>
            <person name="Yin X."/>
            <person name="Woodcroft B.J."/>
            <person name="Tyson G.W."/>
            <person name="Hugenholtz P."/>
            <person name="Polz M.F."/>
            <person name="Zhang T."/>
        </authorList>
    </citation>
    <scope>NUCLEOTIDE SEQUENCE</scope>
    <source>
        <strain evidence="6">HKST-UBA02</strain>
    </source>
</reference>
<comment type="function">
    <text evidence="5">Transfers and isomerizes the ribose moiety from AdoMet to the 7-aminomethyl group of 7-deazaguanine (preQ1-tRNA) to give epoxyqueuosine (oQ-tRNA).</text>
</comment>
<protein>
    <recommendedName>
        <fullName evidence="5">S-adenosylmethionine:tRNA ribosyltransferase-isomerase</fullName>
        <ecNumber evidence="5">2.4.99.17</ecNumber>
    </recommendedName>
    <alternativeName>
        <fullName evidence="5">Queuosine biosynthesis protein QueA</fullName>
    </alternativeName>
</protein>
<keyword evidence="4 5" id="KW-0671">Queuosine biosynthesis</keyword>
<sequence>MSEHGSRDWLAPYDFGLPDDLIARRPAEPRGTSRLLVLDRESGQREHTVFPKLGDFLRSGDLLVVNETRVLRARLRAELERTGRAVEIVLSHPDGDEWLALLGPSRRIREGDRLVLREGEGAFVLAGREEGPLFRLRAEGDVFSMMEASGHLPLPPYLGREDGPEDREWYQTVFARSPGAVAAPTAGLHFTRPQLEELSSRGIDSASVVLHVGPGTFLPVRAESVEVHRVLPERYEVSAEAAQAMRRTRSSGGRVIAVGTTVARTLETWALSANEGASSGWTDLTVIPGHSFRGFDALITNFHLPRSSLLLLVSAFAGHDATLAAYRDAVERGYRFYSYGDAMLIV</sequence>
<dbReference type="SUPFAM" id="SSF111337">
    <property type="entry name" value="QueA-like"/>
    <property type="match status" value="1"/>
</dbReference>
<keyword evidence="3 5" id="KW-0949">S-adenosyl-L-methionine</keyword>
<dbReference type="PANTHER" id="PTHR30307:SF0">
    <property type="entry name" value="S-ADENOSYLMETHIONINE:TRNA RIBOSYLTRANSFERASE-ISOMERASE"/>
    <property type="match status" value="1"/>
</dbReference>
<evidence type="ECO:0000256" key="4">
    <source>
        <dbReference type="ARBA" id="ARBA00022785"/>
    </source>
</evidence>
<dbReference type="Proteomes" id="UP000739538">
    <property type="component" value="Unassembled WGS sequence"/>
</dbReference>
<evidence type="ECO:0000256" key="3">
    <source>
        <dbReference type="ARBA" id="ARBA00022691"/>
    </source>
</evidence>
<dbReference type="EMBL" id="JAGQHS010000043">
    <property type="protein sequence ID" value="MCA9756129.1"/>
    <property type="molecule type" value="Genomic_DNA"/>
</dbReference>
<dbReference type="HAMAP" id="MF_00113">
    <property type="entry name" value="QueA"/>
    <property type="match status" value="1"/>
</dbReference>
<organism evidence="6 7">
    <name type="scientific">Eiseniibacteriota bacterium</name>
    <dbReference type="NCBI Taxonomy" id="2212470"/>
    <lineage>
        <taxon>Bacteria</taxon>
        <taxon>Candidatus Eiseniibacteriota</taxon>
    </lineage>
</organism>
<dbReference type="AlphaFoldDB" id="A0A956NBI8"/>
<dbReference type="PANTHER" id="PTHR30307">
    <property type="entry name" value="S-ADENOSYLMETHIONINE:TRNA RIBOSYLTRANSFERASE-ISOMERASE"/>
    <property type="match status" value="1"/>
</dbReference>
<dbReference type="EC" id="2.4.99.17" evidence="5"/>
<keyword evidence="1 5" id="KW-0963">Cytoplasm</keyword>
<dbReference type="Pfam" id="PF02547">
    <property type="entry name" value="Queuosine_synth"/>
    <property type="match status" value="1"/>
</dbReference>
<reference evidence="6" key="1">
    <citation type="submission" date="2020-04" db="EMBL/GenBank/DDBJ databases">
        <authorList>
            <person name="Zhang T."/>
        </authorList>
    </citation>
    <scope>NUCLEOTIDE SEQUENCE</scope>
    <source>
        <strain evidence="6">HKST-UBA02</strain>
    </source>
</reference>
<name>A0A956NBI8_UNCEI</name>
<dbReference type="InterPro" id="IPR003699">
    <property type="entry name" value="QueA"/>
</dbReference>
<evidence type="ECO:0000256" key="2">
    <source>
        <dbReference type="ARBA" id="ARBA00022679"/>
    </source>
</evidence>
<comment type="pathway">
    <text evidence="5">tRNA modification; tRNA-queuosine biosynthesis.</text>
</comment>
<comment type="caution">
    <text evidence="6">The sequence shown here is derived from an EMBL/GenBank/DDBJ whole genome shotgun (WGS) entry which is preliminary data.</text>
</comment>
<dbReference type="InterPro" id="IPR042118">
    <property type="entry name" value="QueA_dom1"/>
</dbReference>
<dbReference type="NCBIfam" id="NF001140">
    <property type="entry name" value="PRK00147.1"/>
    <property type="match status" value="1"/>
</dbReference>
<comment type="similarity">
    <text evidence="5">Belongs to the QueA family.</text>
</comment>
<dbReference type="Gene3D" id="3.40.1780.10">
    <property type="entry name" value="QueA-like"/>
    <property type="match status" value="1"/>
</dbReference>
<keyword evidence="6" id="KW-0328">Glycosyltransferase</keyword>
<evidence type="ECO:0000313" key="6">
    <source>
        <dbReference type="EMBL" id="MCA9756129.1"/>
    </source>
</evidence>
<keyword evidence="2 5" id="KW-0808">Transferase</keyword>
<dbReference type="GO" id="GO:0005737">
    <property type="term" value="C:cytoplasm"/>
    <property type="evidence" value="ECO:0007669"/>
    <property type="project" value="UniProtKB-SubCell"/>
</dbReference>
<dbReference type="InterPro" id="IPR042119">
    <property type="entry name" value="QueA_dom2"/>
</dbReference>
<dbReference type="InterPro" id="IPR036100">
    <property type="entry name" value="QueA_sf"/>
</dbReference>
<evidence type="ECO:0000256" key="5">
    <source>
        <dbReference type="HAMAP-Rule" id="MF_00113"/>
    </source>
</evidence>
<evidence type="ECO:0000256" key="1">
    <source>
        <dbReference type="ARBA" id="ARBA00022490"/>
    </source>
</evidence>
<dbReference type="GO" id="GO:0008616">
    <property type="term" value="P:tRNA queuosine(34) biosynthetic process"/>
    <property type="evidence" value="ECO:0007669"/>
    <property type="project" value="UniProtKB-UniRule"/>
</dbReference>
<proteinExistence type="inferred from homology"/>
<accession>A0A956NBI8</accession>
<dbReference type="Gene3D" id="2.40.10.240">
    <property type="entry name" value="QueA-like"/>
    <property type="match status" value="1"/>
</dbReference>
<dbReference type="NCBIfam" id="TIGR00113">
    <property type="entry name" value="queA"/>
    <property type="match status" value="1"/>
</dbReference>
<comment type="subunit">
    <text evidence="5">Monomer.</text>
</comment>
<gene>
    <name evidence="5 6" type="primary">queA</name>
    <name evidence="6" type="ORF">KDA27_10025</name>
</gene>
<comment type="catalytic activity">
    <reaction evidence="5">
        <text>7-aminomethyl-7-carbaguanosine(34) in tRNA + S-adenosyl-L-methionine = epoxyqueuosine(34) in tRNA + adenine + L-methionine + 2 H(+)</text>
        <dbReference type="Rhea" id="RHEA:32155"/>
        <dbReference type="Rhea" id="RHEA-COMP:10342"/>
        <dbReference type="Rhea" id="RHEA-COMP:18582"/>
        <dbReference type="ChEBI" id="CHEBI:15378"/>
        <dbReference type="ChEBI" id="CHEBI:16708"/>
        <dbReference type="ChEBI" id="CHEBI:57844"/>
        <dbReference type="ChEBI" id="CHEBI:59789"/>
        <dbReference type="ChEBI" id="CHEBI:82833"/>
        <dbReference type="ChEBI" id="CHEBI:194443"/>
        <dbReference type="EC" id="2.4.99.17"/>
    </reaction>
</comment>
<comment type="subcellular location">
    <subcellularLocation>
        <location evidence="5">Cytoplasm</location>
    </subcellularLocation>
</comment>